<organism>
    <name type="scientific">Serpula lacrymans var. lacrymans (strain S7.9)</name>
    <name type="common">Dry rot fungus</name>
    <dbReference type="NCBI Taxonomy" id="578457"/>
    <lineage>
        <taxon>Eukaryota</taxon>
        <taxon>Fungi</taxon>
        <taxon>Dikarya</taxon>
        <taxon>Basidiomycota</taxon>
        <taxon>Agaricomycotina</taxon>
        <taxon>Agaricomycetes</taxon>
        <taxon>Agaricomycetidae</taxon>
        <taxon>Boletales</taxon>
        <taxon>Coniophorineae</taxon>
        <taxon>Serpulaceae</taxon>
        <taxon>Serpula</taxon>
    </lineage>
</organism>
<feature type="compositionally biased region" description="Basic and acidic residues" evidence="1">
    <location>
        <begin position="19"/>
        <end position="28"/>
    </location>
</feature>
<feature type="region of interest" description="Disordered" evidence="1">
    <location>
        <begin position="1"/>
        <end position="45"/>
    </location>
</feature>
<gene>
    <name evidence="2" type="ORF">SERLADRAFT_441791</name>
</gene>
<reference evidence="2" key="1">
    <citation type="submission" date="2011-04" db="EMBL/GenBank/DDBJ databases">
        <title>Evolution of plant cell wall degrading machinery underlies the functional diversity of forest fungi.</title>
        <authorList>
            <consortium name="US DOE Joint Genome Institute (JGI-PGF)"/>
            <person name="Eastwood D.C."/>
            <person name="Floudas D."/>
            <person name="Binder M."/>
            <person name="Majcherczyk A."/>
            <person name="Schneider P."/>
            <person name="Aerts A."/>
            <person name="Asiegbu F.O."/>
            <person name="Baker S.E."/>
            <person name="Barry K."/>
            <person name="Bendiksby M."/>
            <person name="Blumentritt M."/>
            <person name="Coutinho P.M."/>
            <person name="Cullen D."/>
            <person name="Cullen D."/>
            <person name="Gathman A."/>
            <person name="Goodell B."/>
            <person name="Henrissat B."/>
            <person name="Ihrmark K."/>
            <person name="Kauserud H."/>
            <person name="Kohler A."/>
            <person name="LaButti K."/>
            <person name="Lapidus A."/>
            <person name="Lavin J.L."/>
            <person name="Lee Y.-H."/>
            <person name="Lindquist E."/>
            <person name="Lilly W."/>
            <person name="Lucas S."/>
            <person name="Morin E."/>
            <person name="Murat C."/>
            <person name="Oguiza J.A."/>
            <person name="Park J."/>
            <person name="Pisabarro A.G."/>
            <person name="Riley R."/>
            <person name="Rosling A."/>
            <person name="Salamov A."/>
            <person name="Schmidt O."/>
            <person name="Schmutz J."/>
            <person name="Skrede I."/>
            <person name="Stenlid J."/>
            <person name="Wiebenga A."/>
            <person name="Xie X."/>
            <person name="Kues U."/>
            <person name="Hibbett D.S."/>
            <person name="Hoffmeister D."/>
            <person name="Hogberg N."/>
            <person name="Martin F."/>
            <person name="Grigoriev I.V."/>
            <person name="Watkinson S.C."/>
        </authorList>
    </citation>
    <scope>NUCLEOTIDE SEQUENCE</scope>
    <source>
        <strain evidence="2">S7.9</strain>
    </source>
</reference>
<protein>
    <submittedName>
        <fullName evidence="2">Uncharacterized protein</fullName>
    </submittedName>
</protein>
<dbReference type="EMBL" id="GL945440">
    <property type="protein sequence ID" value="EGO20444.1"/>
    <property type="molecule type" value="Genomic_DNA"/>
</dbReference>
<evidence type="ECO:0000256" key="1">
    <source>
        <dbReference type="SAM" id="MobiDB-lite"/>
    </source>
</evidence>
<proteinExistence type="predicted"/>
<dbReference type="RefSeq" id="XP_007322410.1">
    <property type="nucleotide sequence ID" value="XM_007322348.1"/>
</dbReference>
<accession>F8P7N6</accession>
<name>F8P7N6_SERL9</name>
<dbReference type="Proteomes" id="UP000008064">
    <property type="component" value="Unassembled WGS sequence"/>
</dbReference>
<dbReference type="KEGG" id="sla:SERLADRAFT_441791"/>
<sequence>MEESREQMHAENNSDDPMQAERDEEGHQHIPQTPPQGTVFQYHPNSGYKYGRGPNLFQQMDSDDNCFARYQRKQHFWPFATREEWELAMFLIENLNQMQLDAFLKLT</sequence>
<dbReference type="HOGENOM" id="CLU_2211582_0_0_1"/>
<dbReference type="OrthoDB" id="2688393at2759"/>
<evidence type="ECO:0000313" key="2">
    <source>
        <dbReference type="EMBL" id="EGO20444.1"/>
    </source>
</evidence>
<dbReference type="GeneID" id="18815588"/>
<dbReference type="AlphaFoldDB" id="F8P7N6"/>